<proteinExistence type="predicted"/>
<dbReference type="InterPro" id="IPR000477">
    <property type="entry name" value="RT_dom"/>
</dbReference>
<dbReference type="Gene3D" id="3.30.70.270">
    <property type="match status" value="1"/>
</dbReference>
<feature type="region of interest" description="Disordered" evidence="1">
    <location>
        <begin position="1"/>
        <end position="26"/>
    </location>
</feature>
<dbReference type="AlphaFoldDB" id="A0ABD2VYE5"/>
<evidence type="ECO:0000256" key="1">
    <source>
        <dbReference type="SAM" id="MobiDB-lite"/>
    </source>
</evidence>
<protein>
    <recommendedName>
        <fullName evidence="2">Reverse transcriptase domain-containing protein</fullName>
    </recommendedName>
</protein>
<dbReference type="Proteomes" id="UP001627154">
    <property type="component" value="Unassembled WGS sequence"/>
</dbReference>
<evidence type="ECO:0000259" key="2">
    <source>
        <dbReference type="PROSITE" id="PS50878"/>
    </source>
</evidence>
<dbReference type="SUPFAM" id="SSF56672">
    <property type="entry name" value="DNA/RNA polymerases"/>
    <property type="match status" value="1"/>
</dbReference>
<feature type="compositionally biased region" description="Low complexity" evidence="1">
    <location>
        <begin position="10"/>
        <end position="26"/>
    </location>
</feature>
<organism evidence="3 4">
    <name type="scientific">Trichogramma kaykai</name>
    <dbReference type="NCBI Taxonomy" id="54128"/>
    <lineage>
        <taxon>Eukaryota</taxon>
        <taxon>Metazoa</taxon>
        <taxon>Ecdysozoa</taxon>
        <taxon>Arthropoda</taxon>
        <taxon>Hexapoda</taxon>
        <taxon>Insecta</taxon>
        <taxon>Pterygota</taxon>
        <taxon>Neoptera</taxon>
        <taxon>Endopterygota</taxon>
        <taxon>Hymenoptera</taxon>
        <taxon>Apocrita</taxon>
        <taxon>Proctotrupomorpha</taxon>
        <taxon>Chalcidoidea</taxon>
        <taxon>Trichogrammatidae</taxon>
        <taxon>Trichogramma</taxon>
    </lineage>
</organism>
<name>A0ABD2VYE5_9HYME</name>
<evidence type="ECO:0000313" key="3">
    <source>
        <dbReference type="EMBL" id="KAL3385485.1"/>
    </source>
</evidence>
<reference evidence="3 4" key="1">
    <citation type="journal article" date="2024" name="bioRxiv">
        <title>A reference genome for Trichogramma kaykai: A tiny desert-dwelling parasitoid wasp with competing sex-ratio distorters.</title>
        <authorList>
            <person name="Culotta J."/>
            <person name="Lindsey A.R."/>
        </authorList>
    </citation>
    <scope>NUCLEOTIDE SEQUENCE [LARGE SCALE GENOMIC DNA]</scope>
    <source>
        <strain evidence="3 4">KSX58</strain>
    </source>
</reference>
<dbReference type="InterPro" id="IPR043128">
    <property type="entry name" value="Rev_trsase/Diguanyl_cyclase"/>
</dbReference>
<dbReference type="InterPro" id="IPR043502">
    <property type="entry name" value="DNA/RNA_pol_sf"/>
</dbReference>
<evidence type="ECO:0000313" key="4">
    <source>
        <dbReference type="Proteomes" id="UP001627154"/>
    </source>
</evidence>
<dbReference type="PROSITE" id="PS50878">
    <property type="entry name" value="RT_POL"/>
    <property type="match status" value="1"/>
</dbReference>
<sequence>MFNNYDNGQSYRNSRSYNENNGRGWNNNGNNGNGYVIVSSKEFKNNSSFMLDTRAKVSVIKITKISNSAAIDTKKKILLKGITDEIIPSLGAIYARINNITPITLHLVSGDFPILQDGIIGNEFFMQNKGDISYRTKSLKLNDQTIKFETIDINNYDRSTPPLKSKQKTSGIFAINDSIEFDNRDQCKIIDGLIDGTNSIVDLEKESAIKLQIATKIDDSIEINDKEQCKIINELLNGTNSLLNFDKETFENAELKTAGKVDSRESLYEIETCNVPSNICGITEFDDNETSFPQSLKDELERRLKEMLDTGIIEESNSPYRSNIFLVPKPPDCKGNKRYRLVVDFRQLNDKTIKDKYPLTNILDIIDHVGKSKYFSTLDLSSCFYQCLLKKEHRIKRAKKPNAAKSNKNAAPMQEEPEAPSDAPEQIEERADNSDPAEPSADVPDMVELCKNTSDLDETTDNAFLVSKIPLTCRDQLFMRHHNYVFFISDDGIPCDEGAKQLFS</sequence>
<dbReference type="PANTHER" id="PTHR24559">
    <property type="entry name" value="TRANSPOSON TY3-I GAG-POL POLYPROTEIN"/>
    <property type="match status" value="1"/>
</dbReference>
<dbReference type="InterPro" id="IPR053134">
    <property type="entry name" value="RNA-dir_DNA_polymerase"/>
</dbReference>
<keyword evidence="4" id="KW-1185">Reference proteome</keyword>
<dbReference type="EMBL" id="JBJJXI010000155">
    <property type="protein sequence ID" value="KAL3385485.1"/>
    <property type="molecule type" value="Genomic_DNA"/>
</dbReference>
<dbReference type="Gene3D" id="3.10.10.10">
    <property type="entry name" value="HIV Type 1 Reverse Transcriptase, subunit A, domain 1"/>
    <property type="match status" value="1"/>
</dbReference>
<dbReference type="GO" id="GO:0071897">
    <property type="term" value="P:DNA biosynthetic process"/>
    <property type="evidence" value="ECO:0007669"/>
    <property type="project" value="UniProtKB-ARBA"/>
</dbReference>
<dbReference type="CDD" id="cd01647">
    <property type="entry name" value="RT_LTR"/>
    <property type="match status" value="1"/>
</dbReference>
<feature type="region of interest" description="Disordered" evidence="1">
    <location>
        <begin position="398"/>
        <end position="444"/>
    </location>
</feature>
<dbReference type="PANTHER" id="PTHR24559:SF444">
    <property type="entry name" value="REVERSE TRANSCRIPTASE DOMAIN-CONTAINING PROTEIN"/>
    <property type="match status" value="1"/>
</dbReference>
<feature type="domain" description="Reverse transcriptase" evidence="2">
    <location>
        <begin position="308"/>
        <end position="504"/>
    </location>
</feature>
<gene>
    <name evidence="3" type="ORF">TKK_018857</name>
</gene>
<accession>A0ABD2VYE5</accession>
<comment type="caution">
    <text evidence="3">The sequence shown here is derived from an EMBL/GenBank/DDBJ whole genome shotgun (WGS) entry which is preliminary data.</text>
</comment>